<dbReference type="Pfam" id="PF04860">
    <property type="entry name" value="Phage_portal"/>
    <property type="match status" value="1"/>
</dbReference>
<dbReference type="RefSeq" id="WP_095280136.1">
    <property type="nucleotide sequence ID" value="NZ_MNLB01000041.1"/>
</dbReference>
<protein>
    <submittedName>
        <fullName evidence="2">Phage portal protein</fullName>
    </submittedName>
</protein>
<proteinExistence type="predicted"/>
<organism evidence="2 3">
    <name type="scientific">Bifidobacterium pseudocatenulatum</name>
    <dbReference type="NCBI Taxonomy" id="28026"/>
    <lineage>
        <taxon>Bacteria</taxon>
        <taxon>Bacillati</taxon>
        <taxon>Actinomycetota</taxon>
        <taxon>Actinomycetes</taxon>
        <taxon>Bifidobacteriales</taxon>
        <taxon>Bifidobacteriaceae</taxon>
        <taxon>Bifidobacterium</taxon>
    </lineage>
</organism>
<feature type="region of interest" description="Disordered" evidence="1">
    <location>
        <begin position="401"/>
        <end position="438"/>
    </location>
</feature>
<gene>
    <name evidence="2" type="ORF">BPS1E_1955</name>
</gene>
<sequence length="468" mass="52210">MGFFDRLLHNNAAVIGMKMAESDAHPTPATSVPLANGDSWPSDMDFYGYASGAYCREYAVRVVIDFITRNIASLPFKVYRKNADGDAEEVSDGALADLMKRPSPLPGMTRYRFISMLLRDMLLDDRWLCLLGVEGKRFTLRRIPSDCYQLSGNAFGEITGVNLLTMDSQQAMHFDLPDPRVHLDVGFISGLQFGDSVTNVLRPLLAEARAMANYRRVIAKNGMQAGGYIFRPKEMPWISQDDYDDFTNGLRNFIQNGGREGGWPVLKDGMEMRPLDNVFKPVDVNDLEARDRINIAVCNAFQISPENIGFRTGTNSNISAYKEKLWNVELMPYIVALEEALNLSLPEAVGEPDCYIKANVDAKLRGTTSEQYQALSTATGRPFMTTNQARQILDMPRVPGGDQLITPLNVSEGGQPSPQDGGRTQNAQQNNPVNGEDAKAMLAEFKRLYRYDAQFHAEWNALTKEETS</sequence>
<name>A0A267WIY0_BIFPS</name>
<reference evidence="2 3" key="1">
    <citation type="journal article" date="2017" name="ISME J.">
        <title>Unveiling bifidobacterial biogeography across the mammalian branch of the tree of life.</title>
        <authorList>
            <person name="Milani C."/>
            <person name="Mangifesta M."/>
            <person name="Mancabelli L."/>
            <person name="Lugli G.A."/>
            <person name="James K."/>
            <person name="Duranti S."/>
            <person name="Turroni F."/>
            <person name="Ferrario C."/>
            <person name="Ossiprandi M.C."/>
            <person name="van Sinderen D."/>
            <person name="Ventura M."/>
        </authorList>
    </citation>
    <scope>NUCLEOTIDE SEQUENCE [LARGE SCALE GENOMIC DNA]</scope>
    <source>
        <strain evidence="2 3">1E</strain>
    </source>
</reference>
<accession>A0A267WIY0</accession>
<comment type="caution">
    <text evidence="2">The sequence shown here is derived from an EMBL/GenBank/DDBJ whole genome shotgun (WGS) entry which is preliminary data.</text>
</comment>
<dbReference type="EMBL" id="MNLB01000041">
    <property type="protein sequence ID" value="PAC72556.1"/>
    <property type="molecule type" value="Genomic_DNA"/>
</dbReference>
<feature type="compositionally biased region" description="Polar residues" evidence="1">
    <location>
        <begin position="406"/>
        <end position="433"/>
    </location>
</feature>
<evidence type="ECO:0000256" key="1">
    <source>
        <dbReference type="SAM" id="MobiDB-lite"/>
    </source>
</evidence>
<dbReference type="AlphaFoldDB" id="A0A267WIY0"/>
<evidence type="ECO:0000313" key="2">
    <source>
        <dbReference type="EMBL" id="PAC72556.1"/>
    </source>
</evidence>
<dbReference type="InterPro" id="IPR006944">
    <property type="entry name" value="Phage/GTA_portal"/>
</dbReference>
<evidence type="ECO:0000313" key="3">
    <source>
        <dbReference type="Proteomes" id="UP000216789"/>
    </source>
</evidence>
<dbReference type="Proteomes" id="UP000216789">
    <property type="component" value="Unassembled WGS sequence"/>
</dbReference>